<dbReference type="GO" id="GO:0004416">
    <property type="term" value="F:hydroxyacylglutathione hydrolase activity"/>
    <property type="evidence" value="ECO:0007669"/>
    <property type="project" value="TreeGrafter"/>
</dbReference>
<dbReference type="InterPro" id="IPR036866">
    <property type="entry name" value="RibonucZ/Hydroxyglut_hydro"/>
</dbReference>
<reference evidence="3 4" key="1">
    <citation type="submission" date="2017-03" db="EMBL/GenBank/DDBJ databases">
        <title>WGS assembly of Porphyra umbilicalis.</title>
        <authorList>
            <person name="Brawley S.H."/>
            <person name="Blouin N.A."/>
            <person name="Ficko-Blean E."/>
            <person name="Wheeler G.L."/>
            <person name="Lohr M."/>
            <person name="Goodson H.V."/>
            <person name="Jenkins J.W."/>
            <person name="Blaby-Haas C.E."/>
            <person name="Helliwell K.E."/>
            <person name="Chan C."/>
            <person name="Marriage T."/>
            <person name="Bhattacharya D."/>
            <person name="Klein A.S."/>
            <person name="Badis Y."/>
            <person name="Brodie J."/>
            <person name="Cao Y."/>
            <person name="Collen J."/>
            <person name="Dittami S.M."/>
            <person name="Gachon C.M."/>
            <person name="Green B.R."/>
            <person name="Karpowicz S."/>
            <person name="Kim J.W."/>
            <person name="Kudahl U."/>
            <person name="Lin S."/>
            <person name="Michel G."/>
            <person name="Mittag M."/>
            <person name="Olson B.J."/>
            <person name="Pangilinan J."/>
            <person name="Peng Y."/>
            <person name="Qiu H."/>
            <person name="Shu S."/>
            <person name="Singer J.T."/>
            <person name="Smith A.G."/>
            <person name="Sprecher B.N."/>
            <person name="Wagner V."/>
            <person name="Wang W."/>
            <person name="Wang Z.-Y."/>
            <person name="Yan J."/>
            <person name="Yarish C."/>
            <person name="Zoeuner-Riek S."/>
            <person name="Zhuang Y."/>
            <person name="Zou Y."/>
            <person name="Lindquist E.A."/>
            <person name="Grimwood J."/>
            <person name="Barry K."/>
            <person name="Rokhsar D.S."/>
            <person name="Schmutz J."/>
            <person name="Stiller J.W."/>
            <person name="Grossman A.R."/>
            <person name="Prochnik S.E."/>
        </authorList>
    </citation>
    <scope>NUCLEOTIDE SEQUENCE [LARGE SCALE GENOMIC DNA]</scope>
    <source>
        <strain evidence="3">4086291</strain>
    </source>
</reference>
<feature type="compositionally biased region" description="Low complexity" evidence="1">
    <location>
        <begin position="154"/>
        <end position="177"/>
    </location>
</feature>
<feature type="region of interest" description="Disordered" evidence="1">
    <location>
        <begin position="1"/>
        <end position="31"/>
    </location>
</feature>
<dbReference type="PANTHER" id="PTHR11935">
    <property type="entry name" value="BETA LACTAMASE DOMAIN"/>
    <property type="match status" value="1"/>
</dbReference>
<protein>
    <recommendedName>
        <fullName evidence="2">Metallo-beta-lactamase domain-containing protein</fullName>
    </recommendedName>
</protein>
<feature type="compositionally biased region" description="Pro residues" evidence="1">
    <location>
        <begin position="117"/>
        <end position="132"/>
    </location>
</feature>
<feature type="region of interest" description="Disordered" evidence="1">
    <location>
        <begin position="106"/>
        <end position="233"/>
    </location>
</feature>
<gene>
    <name evidence="3" type="ORF">BU14_0229s0032</name>
</gene>
<accession>A0A1X6P491</accession>
<name>A0A1X6P491_PORUM</name>
<feature type="compositionally biased region" description="Low complexity" evidence="1">
    <location>
        <begin position="133"/>
        <end position="142"/>
    </location>
</feature>
<evidence type="ECO:0000313" key="3">
    <source>
        <dbReference type="EMBL" id="OSX75644.1"/>
    </source>
</evidence>
<dbReference type="SUPFAM" id="SSF56281">
    <property type="entry name" value="Metallo-hydrolase/oxidoreductase"/>
    <property type="match status" value="1"/>
</dbReference>
<feature type="compositionally biased region" description="Polar residues" evidence="1">
    <location>
        <begin position="222"/>
        <end position="233"/>
    </location>
</feature>
<dbReference type="Pfam" id="PF00753">
    <property type="entry name" value="Lactamase_B"/>
    <property type="match status" value="1"/>
</dbReference>
<evidence type="ECO:0000259" key="2">
    <source>
        <dbReference type="Pfam" id="PF00753"/>
    </source>
</evidence>
<evidence type="ECO:0000313" key="4">
    <source>
        <dbReference type="Proteomes" id="UP000218209"/>
    </source>
</evidence>
<proteinExistence type="predicted"/>
<dbReference type="OrthoDB" id="449487at2759"/>
<dbReference type="Proteomes" id="UP000218209">
    <property type="component" value="Unassembled WGS sequence"/>
</dbReference>
<dbReference type="AlphaFoldDB" id="A0A1X6P491"/>
<feature type="domain" description="Metallo-beta-lactamase" evidence="2">
    <location>
        <begin position="53"/>
        <end position="128"/>
    </location>
</feature>
<dbReference type="EMBL" id="KV918897">
    <property type="protein sequence ID" value="OSX75644.1"/>
    <property type="molecule type" value="Genomic_DNA"/>
</dbReference>
<keyword evidence="4" id="KW-1185">Reference proteome</keyword>
<dbReference type="InterPro" id="IPR001279">
    <property type="entry name" value="Metallo-B-lactamas"/>
</dbReference>
<organism evidence="3 4">
    <name type="scientific">Porphyra umbilicalis</name>
    <name type="common">Purple laver</name>
    <name type="synonym">Red alga</name>
    <dbReference type="NCBI Taxonomy" id="2786"/>
    <lineage>
        <taxon>Eukaryota</taxon>
        <taxon>Rhodophyta</taxon>
        <taxon>Bangiophyceae</taxon>
        <taxon>Bangiales</taxon>
        <taxon>Bangiaceae</taxon>
        <taxon>Porphyra</taxon>
    </lineage>
</organism>
<evidence type="ECO:0000256" key="1">
    <source>
        <dbReference type="SAM" id="MobiDB-lite"/>
    </source>
</evidence>
<dbReference type="PANTHER" id="PTHR11935:SF94">
    <property type="entry name" value="TENZING NORGAY, ISOFORM C"/>
    <property type="match status" value="1"/>
</dbReference>
<feature type="compositionally biased region" description="Pro residues" evidence="1">
    <location>
        <begin position="1"/>
        <end position="24"/>
    </location>
</feature>
<sequence length="233" mass="23936">MAAAPPAPLAPPAEPLPLPFPPDIPAGAATHGGGGTGLIEVVPVPILSDNIAYLLVDGAAAAAVDAAAPAELVRAAIQRRVDITAVLTTHKHWDHASGNAEMAANLPGVPIYGSKLDPPPPSRTRSPPPRPSPLRASRSLPTGRVRTRSAHSCTTSRPRPTPRASSSPATRSSPPAAGGFSKAPPRRCSPPPPSSALSPLRRGCTGATSIRPRTWRLDGRSSRPTPIWSDSSG</sequence>
<dbReference type="Gene3D" id="3.60.15.10">
    <property type="entry name" value="Ribonuclease Z/Hydroxyacylglutathione hydrolase-like"/>
    <property type="match status" value="1"/>
</dbReference>